<evidence type="ECO:0000256" key="3">
    <source>
        <dbReference type="ARBA" id="ARBA00023004"/>
    </source>
</evidence>
<keyword evidence="5" id="KW-0812">Transmembrane</keyword>
<evidence type="ECO:0000313" key="8">
    <source>
        <dbReference type="Proteomes" id="UP000216020"/>
    </source>
</evidence>
<evidence type="ECO:0000256" key="2">
    <source>
        <dbReference type="ARBA" id="ARBA00022723"/>
    </source>
</evidence>
<organism evidence="7 8">
    <name type="scientific">Bordetella genomosp. 10</name>
    <dbReference type="NCBI Taxonomy" id="1416804"/>
    <lineage>
        <taxon>Bacteria</taxon>
        <taxon>Pseudomonadati</taxon>
        <taxon>Pseudomonadota</taxon>
        <taxon>Betaproteobacteria</taxon>
        <taxon>Burkholderiales</taxon>
        <taxon>Alcaligenaceae</taxon>
        <taxon>Bordetella</taxon>
    </lineage>
</organism>
<dbReference type="SUPFAM" id="SSF46626">
    <property type="entry name" value="Cytochrome c"/>
    <property type="match status" value="1"/>
</dbReference>
<dbReference type="InterPro" id="IPR036909">
    <property type="entry name" value="Cyt_c-like_dom_sf"/>
</dbReference>
<evidence type="ECO:0000256" key="1">
    <source>
        <dbReference type="ARBA" id="ARBA00022617"/>
    </source>
</evidence>
<keyword evidence="5" id="KW-1133">Transmembrane helix</keyword>
<keyword evidence="2 4" id="KW-0479">Metal-binding</keyword>
<keyword evidence="1 4" id="KW-0349">Heme</keyword>
<evidence type="ECO:0000256" key="5">
    <source>
        <dbReference type="SAM" id="Phobius"/>
    </source>
</evidence>
<evidence type="ECO:0000313" key="7">
    <source>
        <dbReference type="EMBL" id="OZI37937.1"/>
    </source>
</evidence>
<dbReference type="Proteomes" id="UP000216020">
    <property type="component" value="Unassembled WGS sequence"/>
</dbReference>
<keyword evidence="8" id="KW-1185">Reference proteome</keyword>
<feature type="domain" description="Cytochrome c" evidence="6">
    <location>
        <begin position="119"/>
        <end position="200"/>
    </location>
</feature>
<evidence type="ECO:0000256" key="4">
    <source>
        <dbReference type="PROSITE-ProRule" id="PRU00433"/>
    </source>
</evidence>
<accession>A0A261SLP3</accession>
<dbReference type="AlphaFoldDB" id="A0A261SLP3"/>
<dbReference type="GO" id="GO:0046872">
    <property type="term" value="F:metal ion binding"/>
    <property type="evidence" value="ECO:0007669"/>
    <property type="project" value="UniProtKB-KW"/>
</dbReference>
<dbReference type="EMBL" id="NEVM01000001">
    <property type="protein sequence ID" value="OZI37937.1"/>
    <property type="molecule type" value="Genomic_DNA"/>
</dbReference>
<dbReference type="PROSITE" id="PS51007">
    <property type="entry name" value="CYTC"/>
    <property type="match status" value="1"/>
</dbReference>
<name>A0A261SLP3_9BORD</name>
<dbReference type="Pfam" id="PF00034">
    <property type="entry name" value="Cytochrom_C"/>
    <property type="match status" value="1"/>
</dbReference>
<keyword evidence="5" id="KW-0472">Membrane</keyword>
<evidence type="ECO:0000259" key="6">
    <source>
        <dbReference type="PROSITE" id="PS51007"/>
    </source>
</evidence>
<sequence>MPAAILLLFLVAANSLVAWLDLPAPRLPGLQLPWPFAWRYDADLPVSPYVWRKLALAAAMVAAAALLAGWGLWRRRGRWAMLAAGALLLVNAPWPRPALYLAPAVPSSFDRSGLPYTPASLLQGRLAYQAQCAACHGEAADGQGPRAASLPTWPSSLGQPLFQNRLEGEIYWRILHHPGVSISGDAADAWRMVDYLRALAYGASGGAGMPAVPAPDISLSCRGRGRVPLSALRGLPVRIVAHGPATAQDERDDPRVVTVVLTRGAALDAECASADVEAWDAYAFLAGATPDTLAGAQFLVDRQGWLRARHAGGDAPAWTSGDNVCGPGGRLHVAVAVQGLDQILKAMDASPIPPDRDRRG</sequence>
<protein>
    <recommendedName>
        <fullName evidence="6">Cytochrome c domain-containing protein</fullName>
    </recommendedName>
</protein>
<comment type="caution">
    <text evidence="7">The sequence shown here is derived from an EMBL/GenBank/DDBJ whole genome shotgun (WGS) entry which is preliminary data.</text>
</comment>
<gene>
    <name evidence="7" type="ORF">CAL29_06125</name>
</gene>
<feature type="transmembrane region" description="Helical" evidence="5">
    <location>
        <begin position="54"/>
        <end position="73"/>
    </location>
</feature>
<reference evidence="8" key="1">
    <citation type="submission" date="2017-05" db="EMBL/GenBank/DDBJ databases">
        <title>Complete and WGS of Bordetella genogroups.</title>
        <authorList>
            <person name="Spilker T."/>
            <person name="Lipuma J."/>
        </authorList>
    </citation>
    <scope>NUCLEOTIDE SEQUENCE [LARGE SCALE GENOMIC DNA]</scope>
    <source>
        <strain evidence="8">AU16122</strain>
    </source>
</reference>
<dbReference type="GO" id="GO:0020037">
    <property type="term" value="F:heme binding"/>
    <property type="evidence" value="ECO:0007669"/>
    <property type="project" value="InterPro"/>
</dbReference>
<proteinExistence type="predicted"/>
<dbReference type="InterPro" id="IPR009056">
    <property type="entry name" value="Cyt_c-like_dom"/>
</dbReference>
<dbReference type="Gene3D" id="1.10.760.10">
    <property type="entry name" value="Cytochrome c-like domain"/>
    <property type="match status" value="1"/>
</dbReference>
<dbReference type="GO" id="GO:0009055">
    <property type="term" value="F:electron transfer activity"/>
    <property type="evidence" value="ECO:0007669"/>
    <property type="project" value="InterPro"/>
</dbReference>
<keyword evidence="3 4" id="KW-0408">Iron</keyword>